<dbReference type="STRING" id="105785.A0A2J7Q900"/>
<accession>A0A2J7Q900</accession>
<gene>
    <name evidence="6" type="ORF">B7P43_G02012</name>
</gene>
<keyword evidence="3" id="KW-0963">Cytoplasm</keyword>
<organism evidence="6 7">
    <name type="scientific">Cryptotermes secundus</name>
    <dbReference type="NCBI Taxonomy" id="105785"/>
    <lineage>
        <taxon>Eukaryota</taxon>
        <taxon>Metazoa</taxon>
        <taxon>Ecdysozoa</taxon>
        <taxon>Arthropoda</taxon>
        <taxon>Hexapoda</taxon>
        <taxon>Insecta</taxon>
        <taxon>Pterygota</taxon>
        <taxon>Neoptera</taxon>
        <taxon>Polyneoptera</taxon>
        <taxon>Dictyoptera</taxon>
        <taxon>Blattodea</taxon>
        <taxon>Blattoidea</taxon>
        <taxon>Termitoidae</taxon>
        <taxon>Kalotermitidae</taxon>
        <taxon>Cryptotermitinae</taxon>
        <taxon>Cryptotermes</taxon>
    </lineage>
</organism>
<sequence length="298" mass="33098">MTYASPAWEFTADTHLVKLQRLENKALRTIGNFPSCTLVRDLHMAFKIPSHVHSMHSMHQMSDMMNSMFSNPFGMFGMGPPAITSSFGDTRMSDRSRTDLMPFGFPNMNRMFENIDRIGNPGGHSFSSSTVMTMTSGPDGRPQVYQASSSTRTAPGGVKETKKSVCDSRSGMKKIAIGHHIGERAHVLEREQNLHSGEREERQEFINLEEGMEGNIDKGLVMGSRDWEGTCLGGEDGGIQKLNAVSQIDTVFSYGRLVRMFETDVPLMLLQSHVHGAACLPNIDLAALMWDTVYTRCP</sequence>
<evidence type="ECO:0000256" key="3">
    <source>
        <dbReference type="ARBA" id="ARBA00022490"/>
    </source>
</evidence>
<proteinExistence type="inferred from homology"/>
<dbReference type="Pfam" id="PF10248">
    <property type="entry name" value="Mlf1IP"/>
    <property type="match status" value="1"/>
</dbReference>
<dbReference type="InParanoid" id="A0A2J7Q900"/>
<dbReference type="GO" id="GO:0005737">
    <property type="term" value="C:cytoplasm"/>
    <property type="evidence" value="ECO:0007669"/>
    <property type="project" value="UniProtKB-SubCell"/>
</dbReference>
<comment type="similarity">
    <text evidence="2">Belongs to the MLF family.</text>
</comment>
<dbReference type="AlphaFoldDB" id="A0A2J7Q900"/>
<feature type="region of interest" description="Disordered" evidence="5">
    <location>
        <begin position="133"/>
        <end position="165"/>
    </location>
</feature>
<keyword evidence="4" id="KW-0597">Phosphoprotein</keyword>
<comment type="subcellular location">
    <subcellularLocation>
        <location evidence="1">Cytoplasm</location>
    </subcellularLocation>
</comment>
<evidence type="ECO:0000256" key="4">
    <source>
        <dbReference type="ARBA" id="ARBA00022553"/>
    </source>
</evidence>
<evidence type="ECO:0000256" key="1">
    <source>
        <dbReference type="ARBA" id="ARBA00004496"/>
    </source>
</evidence>
<dbReference type="PANTHER" id="PTHR13105">
    <property type="entry name" value="MYELOID LEUKEMIA FACTOR"/>
    <property type="match status" value="1"/>
</dbReference>
<name>A0A2J7Q900_9NEOP</name>
<evidence type="ECO:0000256" key="2">
    <source>
        <dbReference type="ARBA" id="ARBA00008332"/>
    </source>
</evidence>
<comment type="caution">
    <text evidence="6">The sequence shown here is derived from an EMBL/GenBank/DDBJ whole genome shotgun (WGS) entry which is preliminary data.</text>
</comment>
<keyword evidence="7" id="KW-1185">Reference proteome</keyword>
<dbReference type="OrthoDB" id="8707547at2759"/>
<dbReference type="EMBL" id="NEVH01016943">
    <property type="protein sequence ID" value="PNF25055.1"/>
    <property type="molecule type" value="Genomic_DNA"/>
</dbReference>
<protein>
    <recommendedName>
        <fullName evidence="8">Myeloid leukemia factor</fullName>
    </recommendedName>
</protein>
<dbReference type="Proteomes" id="UP000235965">
    <property type="component" value="Unassembled WGS sequence"/>
</dbReference>
<evidence type="ECO:0000313" key="7">
    <source>
        <dbReference type="Proteomes" id="UP000235965"/>
    </source>
</evidence>
<evidence type="ECO:0008006" key="8">
    <source>
        <dbReference type="Google" id="ProtNLM"/>
    </source>
</evidence>
<evidence type="ECO:0000313" key="6">
    <source>
        <dbReference type="EMBL" id="PNF25055.1"/>
    </source>
</evidence>
<evidence type="ECO:0000256" key="5">
    <source>
        <dbReference type="SAM" id="MobiDB-lite"/>
    </source>
</evidence>
<dbReference type="InterPro" id="IPR019376">
    <property type="entry name" value="Myeloid_leukemia_factor"/>
</dbReference>
<reference evidence="6 7" key="1">
    <citation type="submission" date="2017-12" db="EMBL/GenBank/DDBJ databases">
        <title>Hemimetabolous genomes reveal molecular basis of termite eusociality.</title>
        <authorList>
            <person name="Harrison M.C."/>
            <person name="Jongepier E."/>
            <person name="Robertson H.M."/>
            <person name="Arning N."/>
            <person name="Bitard-Feildel T."/>
            <person name="Chao H."/>
            <person name="Childers C.P."/>
            <person name="Dinh H."/>
            <person name="Doddapaneni H."/>
            <person name="Dugan S."/>
            <person name="Gowin J."/>
            <person name="Greiner C."/>
            <person name="Han Y."/>
            <person name="Hu H."/>
            <person name="Hughes D.S.T."/>
            <person name="Huylmans A.-K."/>
            <person name="Kemena C."/>
            <person name="Kremer L.P.M."/>
            <person name="Lee S.L."/>
            <person name="Lopez-Ezquerra A."/>
            <person name="Mallet L."/>
            <person name="Monroy-Kuhn J.M."/>
            <person name="Moser A."/>
            <person name="Murali S.C."/>
            <person name="Muzny D.M."/>
            <person name="Otani S."/>
            <person name="Piulachs M.-D."/>
            <person name="Poelchau M."/>
            <person name="Qu J."/>
            <person name="Schaub F."/>
            <person name="Wada-Katsumata A."/>
            <person name="Worley K.C."/>
            <person name="Xie Q."/>
            <person name="Ylla G."/>
            <person name="Poulsen M."/>
            <person name="Gibbs R.A."/>
            <person name="Schal C."/>
            <person name="Richards S."/>
            <person name="Belles X."/>
            <person name="Korb J."/>
            <person name="Bornberg-Bauer E."/>
        </authorList>
    </citation>
    <scope>NUCLEOTIDE SEQUENCE [LARGE SCALE GENOMIC DNA]</scope>
    <source>
        <tissue evidence="6">Whole body</tissue>
    </source>
</reference>